<dbReference type="SUPFAM" id="SSF51905">
    <property type="entry name" value="FAD/NAD(P)-binding domain"/>
    <property type="match status" value="1"/>
</dbReference>
<dbReference type="Pfam" id="PF01494">
    <property type="entry name" value="FAD_binding_3"/>
    <property type="match status" value="1"/>
</dbReference>
<comment type="caution">
    <text evidence="2">The sequence shown here is derived from an EMBL/GenBank/DDBJ whole genome shotgun (WGS) entry which is preliminary data.</text>
</comment>
<dbReference type="GO" id="GO:0071949">
    <property type="term" value="F:FAD binding"/>
    <property type="evidence" value="ECO:0007669"/>
    <property type="project" value="InterPro"/>
</dbReference>
<dbReference type="EMBL" id="BJXA01000039">
    <property type="protein sequence ID" value="GEM40608.1"/>
    <property type="molecule type" value="Genomic_DNA"/>
</dbReference>
<dbReference type="PANTHER" id="PTHR46865:SF2">
    <property type="entry name" value="MONOOXYGENASE"/>
    <property type="match status" value="1"/>
</dbReference>
<dbReference type="PANTHER" id="PTHR46865">
    <property type="entry name" value="OXIDOREDUCTASE-RELATED"/>
    <property type="match status" value="1"/>
</dbReference>
<protein>
    <submittedName>
        <fullName evidence="2">FAD-dependent oxidoreductase</fullName>
    </submittedName>
</protein>
<feature type="domain" description="FAD-binding" evidence="1">
    <location>
        <begin position="4"/>
        <end position="318"/>
    </location>
</feature>
<dbReference type="AlphaFoldDB" id="A0A511MKE0"/>
<dbReference type="OrthoDB" id="3356051at2"/>
<dbReference type="InterPro" id="IPR036188">
    <property type="entry name" value="FAD/NAD-bd_sf"/>
</dbReference>
<dbReference type="Proteomes" id="UP000321424">
    <property type="component" value="Unassembled WGS sequence"/>
</dbReference>
<dbReference type="Gene3D" id="3.50.50.60">
    <property type="entry name" value="FAD/NAD(P)-binding domain"/>
    <property type="match status" value="1"/>
</dbReference>
<proteinExistence type="predicted"/>
<dbReference type="Gene3D" id="3.30.9.10">
    <property type="entry name" value="D-Amino Acid Oxidase, subunit A, domain 2"/>
    <property type="match status" value="1"/>
</dbReference>
<keyword evidence="3" id="KW-1185">Reference proteome</keyword>
<sequence length="379" mass="41298">MTNTNILISGAGVAGPALAYWLRRHGYTPTVVERAAAPRPGGYAVDFRGAALTVLERMGILDEVRKYSTTIRDSEVVDSDGRHVVTMPAAIFAGELEVLKSDLTDILYALTKDETEYLFDNSITALDEDADGVLVHFERGEPRRFDLVVGADGMYSKVRALAFGDHADYIHHLGVYNAIFATDNFLNLDYEGRACQLGGGRSANVFSARDNTEARAALYFAAELLDYDRRDLDAQKRLLAERFAGDGWEMPRLLEYLAASSDLYLTPVSQVRMDTWSKGRIVLLGDACACASPLSGRGTSQALIGAYLLAGELATAAGDYAAAFASYENQLRDYVKTNQAGAEEVVGMMFAEPPPQEVFDAMAANPPEADPELVTLKDY</sequence>
<evidence type="ECO:0000313" key="3">
    <source>
        <dbReference type="Proteomes" id="UP000321424"/>
    </source>
</evidence>
<name>A0A511MKE0_9NOCA</name>
<evidence type="ECO:0000313" key="2">
    <source>
        <dbReference type="EMBL" id="GEM40608.1"/>
    </source>
</evidence>
<dbReference type="InterPro" id="IPR051704">
    <property type="entry name" value="FAD_aromatic-hydroxylase"/>
</dbReference>
<organism evidence="2 3">
    <name type="scientific">Nocardia ninae NBRC 108245</name>
    <dbReference type="NCBI Taxonomy" id="1210091"/>
    <lineage>
        <taxon>Bacteria</taxon>
        <taxon>Bacillati</taxon>
        <taxon>Actinomycetota</taxon>
        <taxon>Actinomycetes</taxon>
        <taxon>Mycobacteriales</taxon>
        <taxon>Nocardiaceae</taxon>
        <taxon>Nocardia</taxon>
    </lineage>
</organism>
<dbReference type="PRINTS" id="PR00420">
    <property type="entry name" value="RNGMNOXGNASE"/>
</dbReference>
<evidence type="ECO:0000259" key="1">
    <source>
        <dbReference type="Pfam" id="PF01494"/>
    </source>
</evidence>
<dbReference type="RefSeq" id="WP_147136222.1">
    <property type="nucleotide sequence ID" value="NZ_BJXA01000039.1"/>
</dbReference>
<reference evidence="2 3" key="1">
    <citation type="submission" date="2019-07" db="EMBL/GenBank/DDBJ databases">
        <title>Whole genome shotgun sequence of Nocardia ninae NBRC 108245.</title>
        <authorList>
            <person name="Hosoyama A."/>
            <person name="Uohara A."/>
            <person name="Ohji S."/>
            <person name="Ichikawa N."/>
        </authorList>
    </citation>
    <scope>NUCLEOTIDE SEQUENCE [LARGE SCALE GENOMIC DNA]</scope>
    <source>
        <strain evidence="2 3">NBRC 108245</strain>
    </source>
</reference>
<gene>
    <name evidence="2" type="ORF">NN4_51270</name>
</gene>
<accession>A0A511MKE0</accession>
<dbReference type="InterPro" id="IPR002938">
    <property type="entry name" value="FAD-bd"/>
</dbReference>